<protein>
    <submittedName>
        <fullName evidence="1">Uncharacterized protein</fullName>
    </submittedName>
</protein>
<evidence type="ECO:0000313" key="2">
    <source>
        <dbReference type="Proteomes" id="UP000318681"/>
    </source>
</evidence>
<dbReference type="RefSeq" id="WP_145154912.1">
    <property type="nucleotide sequence ID" value="NZ_VNIM01000104.1"/>
</dbReference>
<organism evidence="1 2">
    <name type="scientific">Alterirhizorhabdus solaris</name>
    <dbReference type="NCBI Taxonomy" id="2529389"/>
    <lineage>
        <taxon>Bacteria</taxon>
        <taxon>Pseudomonadati</taxon>
        <taxon>Pseudomonadota</taxon>
        <taxon>Alphaproteobacteria</taxon>
        <taxon>Sphingomonadales</taxon>
        <taxon>Rhizorhabdaceae</taxon>
        <taxon>Alterirhizorhabdus</taxon>
    </lineage>
</organism>
<proteinExistence type="predicted"/>
<reference evidence="1 2" key="1">
    <citation type="submission" date="2019-07" db="EMBL/GenBank/DDBJ databases">
        <title>Sphingomonas solaris sp. nov., isolated from a solar panel from Boston, Massachusetts.</title>
        <authorList>
            <person name="Tanner K."/>
            <person name="Pascual J."/>
            <person name="Mancuso C."/>
            <person name="Pereto J."/>
            <person name="Khalil A."/>
            <person name="Vilanova C."/>
        </authorList>
    </citation>
    <scope>NUCLEOTIDE SEQUENCE [LARGE SCALE GENOMIC DNA]</scope>
    <source>
        <strain evidence="1 2">R4DWN</strain>
    </source>
</reference>
<dbReference type="Proteomes" id="UP000318681">
    <property type="component" value="Unassembled WGS sequence"/>
</dbReference>
<dbReference type="OrthoDB" id="7190810at2"/>
<dbReference type="AlphaFoldDB" id="A0A558QUT0"/>
<dbReference type="EMBL" id="VNIM01000104">
    <property type="protein sequence ID" value="TVV70906.1"/>
    <property type="molecule type" value="Genomic_DNA"/>
</dbReference>
<comment type="caution">
    <text evidence="1">The sequence shown here is derived from an EMBL/GenBank/DDBJ whole genome shotgun (WGS) entry which is preliminary data.</text>
</comment>
<sequence length="155" mass="16118">MPSDTTESSIASAATSAIDVGVKVSEIALASGVVVGARLWLIGAALRNPFSGDYRELGRMVPEKVFALAQSGIALVDRIGAAQRDMMAQMVDSENLIVGGVPTPATLVKLATETGKRGTRAMMWPLTTSDAALAPVHRTVTSNARRLGNAARKAA</sequence>
<evidence type="ECO:0000313" key="1">
    <source>
        <dbReference type="EMBL" id="TVV70906.1"/>
    </source>
</evidence>
<keyword evidence="2" id="KW-1185">Reference proteome</keyword>
<gene>
    <name evidence="1" type="ORF">FOY91_18035</name>
</gene>
<accession>A0A558QUT0</accession>
<name>A0A558QUT0_9SPHN</name>